<reference evidence="4 5" key="1">
    <citation type="submission" date="2011-07" db="EMBL/GenBank/DDBJ databases">
        <authorList>
            <person name="Harkins D.M."/>
            <person name="Madupu R."/>
            <person name="Durkin A.S."/>
            <person name="Torralba M."/>
            <person name="Methe B."/>
            <person name="Sutton G.G."/>
            <person name="Nelson K.E."/>
        </authorList>
    </citation>
    <scope>NUCLEOTIDE SEQUENCE [LARGE SCALE GENOMIC DNA]</scope>
    <source>
        <strain evidence="4 5">SK313</strain>
    </source>
</reference>
<feature type="transmembrane region" description="Helical" evidence="1">
    <location>
        <begin position="245"/>
        <end position="265"/>
    </location>
</feature>
<accession>F9Q366</accession>
<keyword evidence="2" id="KW-0732">Signal</keyword>
<evidence type="ECO:0000313" key="5">
    <source>
        <dbReference type="Proteomes" id="UP000005621"/>
    </source>
</evidence>
<evidence type="ECO:0000259" key="3">
    <source>
        <dbReference type="Pfam" id="PF09972"/>
    </source>
</evidence>
<feature type="domain" description="DUF2207" evidence="3">
    <location>
        <begin position="27"/>
        <end position="207"/>
    </location>
</feature>
<dbReference type="EMBL" id="AFUU01000003">
    <property type="protein sequence ID" value="EGV01439.1"/>
    <property type="molecule type" value="Genomic_DNA"/>
</dbReference>
<keyword evidence="1" id="KW-1133">Transmembrane helix</keyword>
<sequence length="295" mass="34210">MKKRWLVTLVFACLLFIPSLVFAVDFDILSYQGDLNIHADNTAIFKETITYRFGDDYNGQLVGLGKAGKMPEGFDIDPDPTVQVSKNGQIIQNVSFYTMEEEDGYKVKIYNAGYAGDTVRVTVTWKLTNLLFLYQDIAELNWQPLTDSSGDIKEFEFKVSSENPAEKLYFHTGKLFKEASIKKVNDFYQVKMKDLPRNRQVELHAYWPRSAFSEAPDQGLVSDNLIWFKRVELEIASEKASDKIVMMWLIPIVLTVLLFVGLIFYKRFKKKLVPRRNLLRTIVSMSHLWIGRQWF</sequence>
<keyword evidence="1" id="KW-0472">Membrane</keyword>
<dbReference type="Pfam" id="PF09972">
    <property type="entry name" value="DUF2207"/>
    <property type="match status" value="1"/>
</dbReference>
<name>F9Q366_STROR</name>
<proteinExistence type="predicted"/>
<protein>
    <submittedName>
        <fullName evidence="4">Conserved domain protein</fullName>
    </submittedName>
</protein>
<gene>
    <name evidence="4" type="ORF">HMPREF9950_1504</name>
</gene>
<dbReference type="AlphaFoldDB" id="F9Q366"/>
<evidence type="ECO:0000313" key="4">
    <source>
        <dbReference type="EMBL" id="EGV01439.1"/>
    </source>
</evidence>
<dbReference type="Proteomes" id="UP000005621">
    <property type="component" value="Unassembled WGS sequence"/>
</dbReference>
<comment type="caution">
    <text evidence="4">The sequence shown here is derived from an EMBL/GenBank/DDBJ whole genome shotgun (WGS) entry which is preliminary data.</text>
</comment>
<dbReference type="InterPro" id="IPR018702">
    <property type="entry name" value="DUF2207"/>
</dbReference>
<evidence type="ECO:0000256" key="2">
    <source>
        <dbReference type="SAM" id="SignalP"/>
    </source>
</evidence>
<evidence type="ECO:0000256" key="1">
    <source>
        <dbReference type="SAM" id="Phobius"/>
    </source>
</evidence>
<feature type="chain" id="PRO_5003385989" evidence="2">
    <location>
        <begin position="24"/>
        <end position="295"/>
    </location>
</feature>
<feature type="signal peptide" evidence="2">
    <location>
        <begin position="1"/>
        <end position="23"/>
    </location>
</feature>
<dbReference type="PATRIC" id="fig|1035190.4.peg.1030"/>
<keyword evidence="1" id="KW-0812">Transmembrane</keyword>
<organism evidence="4 5">
    <name type="scientific">Streptococcus oralis SK313</name>
    <dbReference type="NCBI Taxonomy" id="1035190"/>
    <lineage>
        <taxon>Bacteria</taxon>
        <taxon>Bacillati</taxon>
        <taxon>Bacillota</taxon>
        <taxon>Bacilli</taxon>
        <taxon>Lactobacillales</taxon>
        <taxon>Streptococcaceae</taxon>
        <taxon>Streptococcus</taxon>
    </lineage>
</organism>